<dbReference type="PROSITE" id="PS50003">
    <property type="entry name" value="PH_DOMAIN"/>
    <property type="match status" value="1"/>
</dbReference>
<dbReference type="PANTHER" id="PTHR22826:SF106">
    <property type="entry name" value="TRIO, ISOFORM A"/>
    <property type="match status" value="1"/>
</dbReference>
<dbReference type="EMBL" id="UXUI01011675">
    <property type="protein sequence ID" value="VDD96429.1"/>
    <property type="molecule type" value="Genomic_DNA"/>
</dbReference>
<feature type="domain" description="PH" evidence="3">
    <location>
        <begin position="51"/>
        <end position="157"/>
    </location>
</feature>
<dbReference type="GO" id="GO:0005737">
    <property type="term" value="C:cytoplasm"/>
    <property type="evidence" value="ECO:0007669"/>
    <property type="project" value="TreeGrafter"/>
</dbReference>
<dbReference type="InterPro" id="IPR011993">
    <property type="entry name" value="PH-like_dom_sf"/>
</dbReference>
<feature type="region of interest" description="Disordered" evidence="2">
    <location>
        <begin position="166"/>
        <end position="203"/>
    </location>
</feature>
<dbReference type="GO" id="GO:0007411">
    <property type="term" value="P:axon guidance"/>
    <property type="evidence" value="ECO:0007669"/>
    <property type="project" value="TreeGrafter"/>
</dbReference>
<dbReference type="GO" id="GO:0005085">
    <property type="term" value="F:guanyl-nucleotide exchange factor activity"/>
    <property type="evidence" value="ECO:0007669"/>
    <property type="project" value="UniProtKB-KW"/>
</dbReference>
<dbReference type="STRING" id="51028.A0A0N4VLY4"/>
<proteinExistence type="predicted"/>
<evidence type="ECO:0000313" key="5">
    <source>
        <dbReference type="Proteomes" id="UP000274131"/>
    </source>
</evidence>
<dbReference type="Pfam" id="PF22697">
    <property type="entry name" value="SOS1_NGEF_PH"/>
    <property type="match status" value="1"/>
</dbReference>
<reference evidence="4 5" key="2">
    <citation type="submission" date="2018-10" db="EMBL/GenBank/DDBJ databases">
        <authorList>
            <consortium name="Pathogen Informatics"/>
        </authorList>
    </citation>
    <scope>NUCLEOTIDE SEQUENCE [LARGE SCALE GENOMIC DNA]</scope>
</reference>
<dbReference type="Proteomes" id="UP000274131">
    <property type="component" value="Unassembled WGS sequence"/>
</dbReference>
<protein>
    <submittedName>
        <fullName evidence="6">PH domain-containing protein</fullName>
    </submittedName>
</protein>
<dbReference type="InterPro" id="IPR047054">
    <property type="entry name" value="Kalirin_TRIO_PH_1"/>
</dbReference>
<keyword evidence="5" id="KW-1185">Reference proteome</keyword>
<accession>A0A0N4VLY4</accession>
<reference evidence="6" key="1">
    <citation type="submission" date="2017-02" db="UniProtKB">
        <authorList>
            <consortium name="WormBaseParasite"/>
        </authorList>
    </citation>
    <scope>IDENTIFICATION</scope>
</reference>
<name>A0A0N4VLY4_ENTVE</name>
<dbReference type="InterPro" id="IPR001849">
    <property type="entry name" value="PH_domain"/>
</dbReference>
<dbReference type="OrthoDB" id="10256089at2759"/>
<dbReference type="WBParaSite" id="EVEC_0001192701-mRNA-1">
    <property type="protein sequence ID" value="EVEC_0001192701-mRNA-1"/>
    <property type="gene ID" value="EVEC_0001192701"/>
</dbReference>
<dbReference type="Gene3D" id="2.30.29.30">
    <property type="entry name" value="Pleckstrin-homology domain (PH domain)/Phosphotyrosine-binding domain (PTB)"/>
    <property type="match status" value="1"/>
</dbReference>
<organism evidence="6">
    <name type="scientific">Enterobius vermicularis</name>
    <name type="common">Human pinworm</name>
    <dbReference type="NCBI Taxonomy" id="51028"/>
    <lineage>
        <taxon>Eukaryota</taxon>
        <taxon>Metazoa</taxon>
        <taxon>Ecdysozoa</taxon>
        <taxon>Nematoda</taxon>
        <taxon>Chromadorea</taxon>
        <taxon>Rhabditida</taxon>
        <taxon>Spirurina</taxon>
        <taxon>Oxyuridomorpha</taxon>
        <taxon>Oxyuroidea</taxon>
        <taxon>Oxyuridae</taxon>
        <taxon>Enterobius</taxon>
    </lineage>
</organism>
<evidence type="ECO:0000313" key="6">
    <source>
        <dbReference type="WBParaSite" id="EVEC_0001192701-mRNA-1"/>
    </source>
</evidence>
<dbReference type="CDD" id="cd13240">
    <property type="entry name" value="PH1_Kalirin_Trio_like"/>
    <property type="match status" value="1"/>
</dbReference>
<evidence type="ECO:0000256" key="2">
    <source>
        <dbReference type="SAM" id="MobiDB-lite"/>
    </source>
</evidence>
<dbReference type="PANTHER" id="PTHR22826">
    <property type="entry name" value="RHO GUANINE EXCHANGE FACTOR-RELATED"/>
    <property type="match status" value="1"/>
</dbReference>
<dbReference type="InterPro" id="IPR055251">
    <property type="entry name" value="SOS1_NGEF_PH"/>
</dbReference>
<dbReference type="InterPro" id="IPR051336">
    <property type="entry name" value="RhoGEF_Guanine_NuclExch_SF"/>
</dbReference>
<gene>
    <name evidence="4" type="ORF">EVEC_LOCUS11180</name>
</gene>
<dbReference type="GO" id="GO:0019898">
    <property type="term" value="C:extrinsic component of membrane"/>
    <property type="evidence" value="ECO:0007669"/>
    <property type="project" value="TreeGrafter"/>
</dbReference>
<dbReference type="SMART" id="SM00233">
    <property type="entry name" value="PH"/>
    <property type="match status" value="1"/>
</dbReference>
<keyword evidence="1" id="KW-0344">Guanine-nucleotide releasing factor</keyword>
<dbReference type="SUPFAM" id="SSF50729">
    <property type="entry name" value="PH domain-like"/>
    <property type="match status" value="1"/>
</dbReference>
<evidence type="ECO:0000256" key="1">
    <source>
        <dbReference type="ARBA" id="ARBA00022658"/>
    </source>
</evidence>
<evidence type="ECO:0000259" key="3">
    <source>
        <dbReference type="PROSITE" id="PS50003"/>
    </source>
</evidence>
<evidence type="ECO:0000313" key="4">
    <source>
        <dbReference type="EMBL" id="VDD96429.1"/>
    </source>
</evidence>
<dbReference type="AlphaFoldDB" id="A0A0N4VLY4"/>
<feature type="compositionally biased region" description="Basic and acidic residues" evidence="2">
    <location>
        <begin position="187"/>
        <end position="203"/>
    </location>
</feature>
<sequence length="231" mass="26539">MLEQLLKYCTNNVEMIKEAYDVVVSVPRRANDLMHLGNFEGYKDLGALGDFVMQETFIVWDPRSLFKKGTERQVFLFELCVVFAKKKENPSTRGVKYVYKSRLMLSEINVCEHVEGDSSKFALRQGDMPNNELRTDLKAPSEQCKVHWVKKIRELMQGLMTADLERRQPLTSRPLRSHASTTSNSDRTSKDSESLGRNVDDRNSMRSFASSDGNFEVAYRAILVYKFLSCV</sequence>